<sequence length="122" mass="12889">MSPMQTIRHARWLARLVLAWFVLSIGVAVASPLVKPRSMELICSGSGAITLLTQTADGTQEISNHHTLDCPLCVHAGAPPSRPASGQPVVYPRAQTLRPLPAAHIAARTAAPLPPRGPPTHS</sequence>
<dbReference type="Pfam" id="PF11162">
    <property type="entry name" value="DUF2946"/>
    <property type="match status" value="1"/>
</dbReference>
<gene>
    <name evidence="1" type="ORF">D5039_04415</name>
</gene>
<protein>
    <submittedName>
        <fullName evidence="1">DUF2946 domain-containing protein</fullName>
    </submittedName>
</protein>
<accession>A0ABT3KQP3</accession>
<organism evidence="1 2">
    <name type="scientific">Verminephrobacter aporrectodeae subsp. tuberculatae</name>
    <dbReference type="NCBI Taxonomy" id="1110392"/>
    <lineage>
        <taxon>Bacteria</taxon>
        <taxon>Pseudomonadati</taxon>
        <taxon>Pseudomonadota</taxon>
        <taxon>Betaproteobacteria</taxon>
        <taxon>Burkholderiales</taxon>
        <taxon>Comamonadaceae</taxon>
        <taxon>Verminephrobacter</taxon>
    </lineage>
</organism>
<comment type="caution">
    <text evidence="1">The sequence shown here is derived from an EMBL/GenBank/DDBJ whole genome shotgun (WGS) entry which is preliminary data.</text>
</comment>
<keyword evidence="2" id="KW-1185">Reference proteome</keyword>
<dbReference type="Proteomes" id="UP001208935">
    <property type="component" value="Unassembled WGS sequence"/>
</dbReference>
<proteinExistence type="predicted"/>
<dbReference type="EMBL" id="QZCW01000001">
    <property type="protein sequence ID" value="MCW5320452.1"/>
    <property type="molecule type" value="Genomic_DNA"/>
</dbReference>
<name>A0ABT3KQP3_9BURK</name>
<evidence type="ECO:0000313" key="2">
    <source>
        <dbReference type="Proteomes" id="UP001208935"/>
    </source>
</evidence>
<evidence type="ECO:0000313" key="1">
    <source>
        <dbReference type="EMBL" id="MCW5320452.1"/>
    </source>
</evidence>
<dbReference type="InterPro" id="IPR021333">
    <property type="entry name" value="DUF2946"/>
</dbReference>
<reference evidence="2" key="1">
    <citation type="submission" date="2023-07" db="EMBL/GenBank/DDBJ databases">
        <title>Verminephrobacter genomes.</title>
        <authorList>
            <person name="Lund M.B."/>
        </authorList>
    </citation>
    <scope>NUCLEOTIDE SEQUENCE [LARGE SCALE GENOMIC DNA]</scope>
    <source>
        <strain evidence="2">AtM5-05</strain>
    </source>
</reference>